<dbReference type="InterPro" id="IPR036895">
    <property type="entry name" value="Uracil-DNA_glycosylase-like_sf"/>
</dbReference>
<dbReference type="SUPFAM" id="SSF52141">
    <property type="entry name" value="Uracil-DNA glycosylase-like"/>
    <property type="match status" value="1"/>
</dbReference>
<reference evidence="2 5" key="1">
    <citation type="submission" date="2021-01" db="EMBL/GenBank/DDBJ databases">
        <title>Diatom-associated Roseobacters Show Island Model of Population Structure.</title>
        <authorList>
            <person name="Qu L."/>
            <person name="Feng X."/>
            <person name="Chen Y."/>
            <person name="Li L."/>
            <person name="Wang X."/>
            <person name="Hu Z."/>
            <person name="Wang H."/>
            <person name="Luo H."/>
        </authorList>
    </citation>
    <scope>NUCLEOTIDE SEQUENCE</scope>
    <source>
        <strain evidence="3 5">CC28-63</strain>
        <strain evidence="2">CC28-69</strain>
    </source>
</reference>
<sequence>MRPAEIENTIQRAYEARLQQNPSGRLLGWRLLYSPRSVLEGARVAFIGLNPGGSTVDPEHGVFSSERGSAYRREVENWGASSQLQDQVLELFRRLNVSPEEVLAGNLVPFRSPSEATLEDARGAIAFGKTLWAEILKTARPSVVVSMGGTANREVAQLLGVNDISSYPVGWGAYTASRGRFPDGTWIGLPHLSRFAIMKRAPSQAALAELFRGLDTV</sequence>
<feature type="domain" description="Uracil-DNA glycosylase-like" evidence="1">
    <location>
        <begin position="41"/>
        <end position="211"/>
    </location>
</feature>
<dbReference type="AlphaFoldDB" id="A0A9Q2NWN0"/>
<proteinExistence type="predicted"/>
<gene>
    <name evidence="2" type="ORF">JQX41_23445</name>
    <name evidence="3" type="ORF">JQX48_23490</name>
</gene>
<organism evidence="2 4">
    <name type="scientific">Marivita cryptomonadis</name>
    <dbReference type="NCBI Taxonomy" id="505252"/>
    <lineage>
        <taxon>Bacteria</taxon>
        <taxon>Pseudomonadati</taxon>
        <taxon>Pseudomonadota</taxon>
        <taxon>Alphaproteobacteria</taxon>
        <taxon>Rhodobacterales</taxon>
        <taxon>Roseobacteraceae</taxon>
        <taxon>Marivita</taxon>
    </lineage>
</organism>
<evidence type="ECO:0000259" key="1">
    <source>
        <dbReference type="Pfam" id="PF03167"/>
    </source>
</evidence>
<protein>
    <recommendedName>
        <fullName evidence="1">Uracil-DNA glycosylase-like domain-containing protein</fullName>
    </recommendedName>
</protein>
<dbReference type="Gene3D" id="3.40.470.10">
    <property type="entry name" value="Uracil-DNA glycosylase-like domain"/>
    <property type="match status" value="1"/>
</dbReference>
<name>A0A9Q2NWN0_9RHOB</name>
<evidence type="ECO:0000313" key="2">
    <source>
        <dbReference type="EMBL" id="MBM2415266.1"/>
    </source>
</evidence>
<dbReference type="EMBL" id="JAFBXF010000040">
    <property type="protein sequence ID" value="MBM2419942.1"/>
    <property type="molecule type" value="Genomic_DNA"/>
</dbReference>
<dbReference type="RefSeq" id="WP_138488011.1">
    <property type="nucleotide sequence ID" value="NZ_JAFBWU010000040.1"/>
</dbReference>
<dbReference type="InterPro" id="IPR005122">
    <property type="entry name" value="Uracil-DNA_glycosylase-like"/>
</dbReference>
<comment type="caution">
    <text evidence="2">The sequence shown here is derived from an EMBL/GenBank/DDBJ whole genome shotgun (WGS) entry which is preliminary data.</text>
</comment>
<evidence type="ECO:0000313" key="3">
    <source>
        <dbReference type="EMBL" id="MBM2419942.1"/>
    </source>
</evidence>
<dbReference type="Pfam" id="PF03167">
    <property type="entry name" value="UDG"/>
    <property type="match status" value="1"/>
</dbReference>
<evidence type="ECO:0000313" key="5">
    <source>
        <dbReference type="Proteomes" id="UP000809440"/>
    </source>
</evidence>
<evidence type="ECO:0000313" key="4">
    <source>
        <dbReference type="Proteomes" id="UP000755667"/>
    </source>
</evidence>
<accession>A0A9Q2NWN0</accession>
<dbReference type="EMBL" id="JAFBXE010000040">
    <property type="protein sequence ID" value="MBM2415266.1"/>
    <property type="molecule type" value="Genomic_DNA"/>
</dbReference>
<keyword evidence="5" id="KW-1185">Reference proteome</keyword>
<dbReference type="Proteomes" id="UP000809440">
    <property type="component" value="Unassembled WGS sequence"/>
</dbReference>
<dbReference type="Proteomes" id="UP000755667">
    <property type="component" value="Unassembled WGS sequence"/>
</dbReference>